<reference evidence="1 2" key="1">
    <citation type="submission" date="2020-04" db="EMBL/GenBank/DDBJ databases">
        <title>Antimicrobial susceptibility and clonality of vaginal-derived multi-drug resistant Mobiluncus isolates in China.</title>
        <authorList>
            <person name="Zhang X."/>
        </authorList>
    </citation>
    <scope>NUCLEOTIDE SEQUENCE [LARGE SCALE GENOMIC DNA]</scope>
    <source>
        <strain evidence="1 2">13</strain>
    </source>
</reference>
<organism evidence="1 2">
    <name type="scientific">Mobiluncus mulieris</name>
    <dbReference type="NCBI Taxonomy" id="2052"/>
    <lineage>
        <taxon>Bacteria</taxon>
        <taxon>Bacillati</taxon>
        <taxon>Actinomycetota</taxon>
        <taxon>Actinomycetes</taxon>
        <taxon>Actinomycetales</taxon>
        <taxon>Actinomycetaceae</taxon>
        <taxon>Mobiluncus</taxon>
    </lineage>
</organism>
<dbReference type="Proteomes" id="UP000578252">
    <property type="component" value="Unassembled WGS sequence"/>
</dbReference>
<dbReference type="InterPro" id="IPR007739">
    <property type="entry name" value="RgpF"/>
</dbReference>
<dbReference type="RefSeq" id="WP_169772041.1">
    <property type="nucleotide sequence ID" value="NZ_JABCUR010000005.1"/>
</dbReference>
<dbReference type="AlphaFoldDB" id="A0A7Y0U1N1"/>
<proteinExistence type="predicted"/>
<accession>A0A7Y0U1N1</accession>
<protein>
    <submittedName>
        <fullName evidence="1">Rhamnan synthesis protein F</fullName>
    </submittedName>
</protein>
<comment type="caution">
    <text evidence="1">The sequence shown here is derived from an EMBL/GenBank/DDBJ whole genome shotgun (WGS) entry which is preliminary data.</text>
</comment>
<sequence>MRRAVIYLFYDKSGQVDDYVTYNLEKLREHAELIFVVSNSVLTETSKQKLSKVADTVWERENNGFDVYAYKESLEKIGWERLDSFDEVILMNYTFFGPIHPYADMFNRMDAIDTDFWGISAHKAVRPHPFTVALEMPLHIQSHWIAVRHKLLASTDFRQYWATMPPINSYTDSVVHHESRFTKHFADLGWRYEVAWPAENYPAVHPIFDNAALMLADGCPILKRRLFFHDPLYLDKQAIIGADIMREVRRAGYPEELIWQNVSHNAKPRVLSTNFNLTQVLDDNAEEPVLAANAKLRIAGVAHVFYADMTAEIMKRFSYLGDHAQIFLTTSTPEKKTQIEQQLQTMGRQAEVRIVESNRGRDVSAFLVTCADVLEPGRFDVVAKIHSKKSAQDAYNAAELFKRHLFENLLPSPGYTANLLHLFVTEPYLGMVFPPAVSLGYPTLGHAWFANKKPALALCERLGIKLPFDDTTPLSPYGSMFFARPEALLPLTKAHFTFNDFPEEGQYSDGSLAHVIERIFSYSSLSEGLICKSVMNREWAGIYYGFMEYRVQALLSQLPGFPLEAVTALQNRRPYGLLPELKLTLQRRSPHLAKTLRPFYLLARQVYHKVRSR</sequence>
<name>A0A7Y0U1N1_9ACTO</name>
<dbReference type="EMBL" id="JABCUR010000005">
    <property type="protein sequence ID" value="NMW65309.1"/>
    <property type="molecule type" value="Genomic_DNA"/>
</dbReference>
<evidence type="ECO:0000313" key="1">
    <source>
        <dbReference type="EMBL" id="NMW65309.1"/>
    </source>
</evidence>
<evidence type="ECO:0000313" key="2">
    <source>
        <dbReference type="Proteomes" id="UP000578252"/>
    </source>
</evidence>
<gene>
    <name evidence="1" type="ORF">HHJ78_07160</name>
</gene>
<dbReference type="Pfam" id="PF05045">
    <property type="entry name" value="RgpF"/>
    <property type="match status" value="1"/>
</dbReference>